<sequence>MTHQGSNPILSSSSTPVSTEDLCRGRLLLSELYTTKKREPATLFRTMFNYISATEISFSDLSSPIQASQTVFLLSFRFQCQSEPTEFESSVHSDRSLLPQLSSIIGPQEIKDLSANRSAAITQSPDPLVSATDSTRSASLTLPSTATEHPEPAPCSHLLRCVPSALKDQQPSAFKVLR</sequence>
<organism evidence="1 2">
    <name type="scientific">Persea americana</name>
    <name type="common">Avocado</name>
    <dbReference type="NCBI Taxonomy" id="3435"/>
    <lineage>
        <taxon>Eukaryota</taxon>
        <taxon>Viridiplantae</taxon>
        <taxon>Streptophyta</taxon>
        <taxon>Embryophyta</taxon>
        <taxon>Tracheophyta</taxon>
        <taxon>Spermatophyta</taxon>
        <taxon>Magnoliopsida</taxon>
        <taxon>Magnoliidae</taxon>
        <taxon>Laurales</taxon>
        <taxon>Lauraceae</taxon>
        <taxon>Persea</taxon>
    </lineage>
</organism>
<protein>
    <submittedName>
        <fullName evidence="1">Uncharacterized protein</fullName>
    </submittedName>
</protein>
<accession>A0ACC2M2V2</accession>
<name>A0ACC2M2V2_PERAE</name>
<comment type="caution">
    <text evidence="1">The sequence shown here is derived from an EMBL/GenBank/DDBJ whole genome shotgun (WGS) entry which is preliminary data.</text>
</comment>
<evidence type="ECO:0000313" key="2">
    <source>
        <dbReference type="Proteomes" id="UP001234297"/>
    </source>
</evidence>
<gene>
    <name evidence="1" type="ORF">MRB53_016345</name>
</gene>
<reference evidence="1 2" key="1">
    <citation type="journal article" date="2022" name="Hortic Res">
        <title>A haplotype resolved chromosomal level avocado genome allows analysis of novel avocado genes.</title>
        <authorList>
            <person name="Nath O."/>
            <person name="Fletcher S.J."/>
            <person name="Hayward A."/>
            <person name="Shaw L.M."/>
            <person name="Masouleh A.K."/>
            <person name="Furtado A."/>
            <person name="Henry R.J."/>
            <person name="Mitter N."/>
        </authorList>
    </citation>
    <scope>NUCLEOTIDE SEQUENCE [LARGE SCALE GENOMIC DNA]</scope>
    <source>
        <strain evidence="2">cv. Hass</strain>
    </source>
</reference>
<evidence type="ECO:0000313" key="1">
    <source>
        <dbReference type="EMBL" id="KAJ8639651.1"/>
    </source>
</evidence>
<keyword evidence="2" id="KW-1185">Reference proteome</keyword>
<proteinExistence type="predicted"/>
<dbReference type="EMBL" id="CM056813">
    <property type="protein sequence ID" value="KAJ8639651.1"/>
    <property type="molecule type" value="Genomic_DNA"/>
</dbReference>
<dbReference type="Proteomes" id="UP001234297">
    <property type="component" value="Chromosome 5"/>
</dbReference>